<protein>
    <submittedName>
        <fullName evidence="2">Uncharacterized protein</fullName>
    </submittedName>
</protein>
<reference evidence="2" key="2">
    <citation type="submission" date="2022-01" db="EMBL/GenBank/DDBJ databases">
        <authorList>
            <person name="Yamashiro T."/>
            <person name="Shiraishi A."/>
            <person name="Satake H."/>
            <person name="Nakayama K."/>
        </authorList>
    </citation>
    <scope>NUCLEOTIDE SEQUENCE</scope>
</reference>
<keyword evidence="3" id="KW-1185">Reference proteome</keyword>
<reference evidence="2" key="1">
    <citation type="journal article" date="2022" name="Int. J. Mol. Sci.">
        <title>Draft Genome of Tanacetum Coccineum: Genomic Comparison of Closely Related Tanacetum-Family Plants.</title>
        <authorList>
            <person name="Yamashiro T."/>
            <person name="Shiraishi A."/>
            <person name="Nakayama K."/>
            <person name="Satake H."/>
        </authorList>
    </citation>
    <scope>NUCLEOTIDE SEQUENCE</scope>
</reference>
<dbReference type="Proteomes" id="UP001151760">
    <property type="component" value="Unassembled WGS sequence"/>
</dbReference>
<dbReference type="EMBL" id="BQNB010008761">
    <property type="protein sequence ID" value="GJS53943.1"/>
    <property type="molecule type" value="Genomic_DNA"/>
</dbReference>
<accession>A0ABQ4WM81</accession>
<gene>
    <name evidence="2" type="ORF">Tco_0627305</name>
</gene>
<evidence type="ECO:0000313" key="3">
    <source>
        <dbReference type="Proteomes" id="UP001151760"/>
    </source>
</evidence>
<comment type="caution">
    <text evidence="2">The sequence shown here is derived from an EMBL/GenBank/DDBJ whole genome shotgun (WGS) entry which is preliminary data.</text>
</comment>
<feature type="compositionally biased region" description="Basic and acidic residues" evidence="1">
    <location>
        <begin position="44"/>
        <end position="53"/>
    </location>
</feature>
<feature type="region of interest" description="Disordered" evidence="1">
    <location>
        <begin position="28"/>
        <end position="54"/>
    </location>
</feature>
<proteinExistence type="predicted"/>
<feature type="region of interest" description="Disordered" evidence="1">
    <location>
        <begin position="79"/>
        <end position="100"/>
    </location>
</feature>
<organism evidence="2 3">
    <name type="scientific">Tanacetum coccineum</name>
    <dbReference type="NCBI Taxonomy" id="301880"/>
    <lineage>
        <taxon>Eukaryota</taxon>
        <taxon>Viridiplantae</taxon>
        <taxon>Streptophyta</taxon>
        <taxon>Embryophyta</taxon>
        <taxon>Tracheophyta</taxon>
        <taxon>Spermatophyta</taxon>
        <taxon>Magnoliopsida</taxon>
        <taxon>eudicotyledons</taxon>
        <taxon>Gunneridae</taxon>
        <taxon>Pentapetalae</taxon>
        <taxon>asterids</taxon>
        <taxon>campanulids</taxon>
        <taxon>Asterales</taxon>
        <taxon>Asteraceae</taxon>
        <taxon>Asteroideae</taxon>
        <taxon>Anthemideae</taxon>
        <taxon>Anthemidinae</taxon>
        <taxon>Tanacetum</taxon>
    </lineage>
</organism>
<evidence type="ECO:0000313" key="2">
    <source>
        <dbReference type="EMBL" id="GJS53943.1"/>
    </source>
</evidence>
<name>A0ABQ4WM81_9ASTR</name>
<evidence type="ECO:0000256" key="1">
    <source>
        <dbReference type="SAM" id="MobiDB-lite"/>
    </source>
</evidence>
<sequence length="100" mass="11177">MIMNKPFKLRRSKLRRVVGAHVVEDDEETEVVNVDSPTPSCSSRDPHPPVETKKRGKQFMNVVEEEISGVLTVIANKINQPISGSPQKPEPPSVEECENK</sequence>